<dbReference type="Proteomes" id="UP000184074">
    <property type="component" value="Unassembled WGS sequence"/>
</dbReference>
<evidence type="ECO:0000313" key="3">
    <source>
        <dbReference type="Proteomes" id="UP000184074"/>
    </source>
</evidence>
<evidence type="ECO:0000256" key="1">
    <source>
        <dbReference type="SAM" id="SignalP"/>
    </source>
</evidence>
<gene>
    <name evidence="2" type="ORF">SAMN05444003_0135</name>
</gene>
<dbReference type="EMBL" id="FQXB01000001">
    <property type="protein sequence ID" value="SHG60736.1"/>
    <property type="molecule type" value="Genomic_DNA"/>
</dbReference>
<keyword evidence="1" id="KW-0732">Signal</keyword>
<keyword evidence="3" id="KW-1185">Reference proteome</keyword>
<dbReference type="PROSITE" id="PS51257">
    <property type="entry name" value="PROKAR_LIPOPROTEIN"/>
    <property type="match status" value="1"/>
</dbReference>
<protein>
    <recommendedName>
        <fullName evidence="4">Transferrin-binding protein B C-lobe/N-lobe beta barrel domain-containing protein</fullName>
    </recommendedName>
</protein>
<name>A0A1M5L702_9RHOB</name>
<sequence>MKHQINLIVSLAASVALSACGGSGTGSNSGSIVRQLVPNGLNDTSVTRTIEVSVFGATGTQTGQFTPSEEELVLGSARISVAEPSVNLGLGSVTVLDGDRFIFLPVPDGTPTPTGAVNYFGQGLLVVSEADTGTVFEGIADTNVSVRFGGASSGFISFSNFEGQRQVGALAPASTAGQRLTIQGISARANGLNGGTSITDNTFSDTDFSSGDFDITGAFAGDDFEEVGGLVNIVANDGSTVRSSFGAAR</sequence>
<dbReference type="AlphaFoldDB" id="A0A1M5L702"/>
<accession>A0A1M5L702</accession>
<dbReference type="STRING" id="1508389.SAMN05444003_0135"/>
<evidence type="ECO:0000313" key="2">
    <source>
        <dbReference type="EMBL" id="SHG60736.1"/>
    </source>
</evidence>
<proteinExistence type="predicted"/>
<organism evidence="2 3">
    <name type="scientific">Cognatiyoonia sediminum</name>
    <dbReference type="NCBI Taxonomy" id="1508389"/>
    <lineage>
        <taxon>Bacteria</taxon>
        <taxon>Pseudomonadati</taxon>
        <taxon>Pseudomonadota</taxon>
        <taxon>Alphaproteobacteria</taxon>
        <taxon>Rhodobacterales</taxon>
        <taxon>Paracoccaceae</taxon>
        <taxon>Cognatiyoonia</taxon>
    </lineage>
</organism>
<reference evidence="2 3" key="1">
    <citation type="submission" date="2016-11" db="EMBL/GenBank/DDBJ databases">
        <authorList>
            <person name="Jaros S."/>
            <person name="Januszkiewicz K."/>
            <person name="Wedrychowicz H."/>
        </authorList>
    </citation>
    <scope>NUCLEOTIDE SEQUENCE [LARGE SCALE GENOMIC DNA]</scope>
    <source>
        <strain evidence="2 3">DSM 28715</strain>
    </source>
</reference>
<feature type="chain" id="PRO_5009911932" description="Transferrin-binding protein B C-lobe/N-lobe beta barrel domain-containing protein" evidence="1">
    <location>
        <begin position="22"/>
        <end position="249"/>
    </location>
</feature>
<evidence type="ECO:0008006" key="4">
    <source>
        <dbReference type="Google" id="ProtNLM"/>
    </source>
</evidence>
<feature type="signal peptide" evidence="1">
    <location>
        <begin position="1"/>
        <end position="21"/>
    </location>
</feature>
<dbReference type="RefSeq" id="WP_072898494.1">
    <property type="nucleotide sequence ID" value="NZ_FQXB01000001.1"/>
</dbReference>